<evidence type="ECO:0000259" key="7">
    <source>
        <dbReference type="SMART" id="SM00848"/>
    </source>
</evidence>
<evidence type="ECO:0000313" key="9">
    <source>
        <dbReference type="Proteomes" id="UP001165065"/>
    </source>
</evidence>
<evidence type="ECO:0000256" key="3">
    <source>
        <dbReference type="ARBA" id="ARBA00023157"/>
    </source>
</evidence>
<evidence type="ECO:0000256" key="1">
    <source>
        <dbReference type="ARBA" id="ARBA00008455"/>
    </source>
</evidence>
<dbReference type="InterPro" id="IPR000668">
    <property type="entry name" value="Peptidase_C1A_C"/>
</dbReference>
<dbReference type="PROSITE" id="PS00139">
    <property type="entry name" value="THIOL_PROTEASE_CYS"/>
    <property type="match status" value="1"/>
</dbReference>
<keyword evidence="4" id="KW-0732">Signal</keyword>
<evidence type="ECO:0000259" key="6">
    <source>
        <dbReference type="SMART" id="SM00737"/>
    </source>
</evidence>
<keyword evidence="3" id="KW-1015">Disulfide bond</keyword>
<keyword evidence="2" id="KW-0865">Zymogen</keyword>
<dbReference type="SMART" id="SM00737">
    <property type="entry name" value="ML"/>
    <property type="match status" value="1"/>
</dbReference>
<dbReference type="InterPro" id="IPR014756">
    <property type="entry name" value="Ig_E-set"/>
</dbReference>
<dbReference type="GO" id="GO:0008234">
    <property type="term" value="F:cysteine-type peptidase activity"/>
    <property type="evidence" value="ECO:0007669"/>
    <property type="project" value="InterPro"/>
</dbReference>
<dbReference type="SMART" id="SM00848">
    <property type="entry name" value="Inhibitor_I29"/>
    <property type="match status" value="1"/>
</dbReference>
<protein>
    <submittedName>
        <fullName evidence="8">Uncharacterized protein</fullName>
    </submittedName>
</protein>
<sequence>MKFASALSLLFAAGAANAASYSVCSGKTDGLGISAVAFSEDPVVPGSTLTIKVDATPTVDITDGATLTFDILLGPITISSVEKDVCSDLGVTCPLPAGKSQSISVDVDVSASAPAASVTAQVTTKNGDGSSVSCVNIPLTVSSTLPLTLSHEVELTTELVDSLFTTFKSQFNKVYDSDEEHAMRRNHFEASLKRIQEKNSVLGSSPNFGVTKFSDMSPAEFKHKMLNYKPLVAHDDISRINAETHSAVSRKLRGKKSFAATASDKDWRDDGAVTAVKDQGQCGSCWAFSTTEGIESAFFLSGYELTELSVEQIVQCDTEDAGCNGGDTIAAYDYIQEAEGLATESDYPYTSGRGVTGKCNDNFSVVEGTNVASWKYATPACTTRKCEDQDEDTLAATLHDVAPPSICVNAESWQDYTTGVLKGSSCGGNGYYSLDHCVQLIGYSGISGNNGYWIVRNSWADDWGVDGMIHLEYGANTCGVADEATVVTLK</sequence>
<dbReference type="PANTHER" id="PTHR12411">
    <property type="entry name" value="CYSTEINE PROTEASE FAMILY C1-RELATED"/>
    <property type="match status" value="1"/>
</dbReference>
<dbReference type="SUPFAM" id="SSF54001">
    <property type="entry name" value="Cysteine proteinases"/>
    <property type="match status" value="1"/>
</dbReference>
<accession>A0A9W7GNV4</accession>
<evidence type="ECO:0000313" key="8">
    <source>
        <dbReference type="EMBL" id="GMI48349.1"/>
    </source>
</evidence>
<feature type="signal peptide" evidence="4">
    <location>
        <begin position="1"/>
        <end position="18"/>
    </location>
</feature>
<dbReference type="EMBL" id="BRYA01000386">
    <property type="protein sequence ID" value="GMI48349.1"/>
    <property type="molecule type" value="Genomic_DNA"/>
</dbReference>
<dbReference type="SMART" id="SM00645">
    <property type="entry name" value="Pept_C1"/>
    <property type="match status" value="1"/>
</dbReference>
<gene>
    <name evidence="8" type="ORF">TrCOL_g8843</name>
</gene>
<organism evidence="8 9">
    <name type="scientific">Triparma columacea</name>
    <dbReference type="NCBI Taxonomy" id="722753"/>
    <lineage>
        <taxon>Eukaryota</taxon>
        <taxon>Sar</taxon>
        <taxon>Stramenopiles</taxon>
        <taxon>Ochrophyta</taxon>
        <taxon>Bolidophyceae</taxon>
        <taxon>Parmales</taxon>
        <taxon>Triparmaceae</taxon>
        <taxon>Triparma</taxon>
    </lineage>
</organism>
<dbReference type="Pfam" id="PF08246">
    <property type="entry name" value="Inhibitor_I29"/>
    <property type="match status" value="1"/>
</dbReference>
<name>A0A9W7GNV4_9STRA</name>
<dbReference type="InterPro" id="IPR025660">
    <property type="entry name" value="Pept_his_AS"/>
</dbReference>
<dbReference type="InterPro" id="IPR038765">
    <property type="entry name" value="Papain-like_cys_pep_sf"/>
</dbReference>
<evidence type="ECO:0000259" key="5">
    <source>
        <dbReference type="SMART" id="SM00645"/>
    </source>
</evidence>
<dbReference type="CDD" id="cd02248">
    <property type="entry name" value="Peptidase_C1A"/>
    <property type="match status" value="1"/>
</dbReference>
<dbReference type="SUPFAM" id="SSF81296">
    <property type="entry name" value="E set domains"/>
    <property type="match status" value="1"/>
</dbReference>
<dbReference type="InterPro" id="IPR013128">
    <property type="entry name" value="Peptidase_C1A"/>
</dbReference>
<dbReference type="InterPro" id="IPR003172">
    <property type="entry name" value="ML_dom"/>
</dbReference>
<evidence type="ECO:0000256" key="4">
    <source>
        <dbReference type="SAM" id="SignalP"/>
    </source>
</evidence>
<dbReference type="Proteomes" id="UP001165065">
    <property type="component" value="Unassembled WGS sequence"/>
</dbReference>
<dbReference type="OrthoDB" id="190265at2759"/>
<dbReference type="GO" id="GO:0006508">
    <property type="term" value="P:proteolysis"/>
    <property type="evidence" value="ECO:0007669"/>
    <property type="project" value="InterPro"/>
</dbReference>
<dbReference type="AlphaFoldDB" id="A0A9W7GNV4"/>
<dbReference type="PROSITE" id="PS00639">
    <property type="entry name" value="THIOL_PROTEASE_HIS"/>
    <property type="match status" value="1"/>
</dbReference>
<dbReference type="Gene3D" id="3.90.70.10">
    <property type="entry name" value="Cysteine proteinases"/>
    <property type="match status" value="1"/>
</dbReference>
<evidence type="ECO:0000256" key="2">
    <source>
        <dbReference type="ARBA" id="ARBA00023145"/>
    </source>
</evidence>
<comment type="similarity">
    <text evidence="1">Belongs to the peptidase C1 family.</text>
</comment>
<dbReference type="InterPro" id="IPR013201">
    <property type="entry name" value="Prot_inhib_I29"/>
</dbReference>
<dbReference type="InterPro" id="IPR039417">
    <property type="entry name" value="Peptidase_C1A_papain-like"/>
</dbReference>
<feature type="chain" id="PRO_5040797415" evidence="4">
    <location>
        <begin position="19"/>
        <end position="490"/>
    </location>
</feature>
<proteinExistence type="inferred from homology"/>
<comment type="caution">
    <text evidence="8">The sequence shown here is derived from an EMBL/GenBank/DDBJ whole genome shotgun (WGS) entry which is preliminary data.</text>
</comment>
<reference evidence="9" key="1">
    <citation type="journal article" date="2023" name="Commun. Biol.">
        <title>Genome analysis of Parmales, the sister group of diatoms, reveals the evolutionary specialization of diatoms from phago-mixotrophs to photoautotrophs.</title>
        <authorList>
            <person name="Ban H."/>
            <person name="Sato S."/>
            <person name="Yoshikawa S."/>
            <person name="Yamada K."/>
            <person name="Nakamura Y."/>
            <person name="Ichinomiya M."/>
            <person name="Sato N."/>
            <person name="Blanc-Mathieu R."/>
            <person name="Endo H."/>
            <person name="Kuwata A."/>
            <person name="Ogata H."/>
        </authorList>
    </citation>
    <scope>NUCLEOTIDE SEQUENCE [LARGE SCALE GENOMIC DNA]</scope>
</reference>
<dbReference type="Gene3D" id="2.60.40.770">
    <property type="match status" value="1"/>
</dbReference>
<dbReference type="Pfam" id="PF00112">
    <property type="entry name" value="Peptidase_C1"/>
    <property type="match status" value="1"/>
</dbReference>
<dbReference type="Pfam" id="PF02221">
    <property type="entry name" value="E1_DerP2_DerF2"/>
    <property type="match status" value="1"/>
</dbReference>
<feature type="domain" description="Peptidase C1A papain C-terminal" evidence="5">
    <location>
        <begin position="261"/>
        <end position="488"/>
    </location>
</feature>
<feature type="domain" description="Cathepsin propeptide inhibitor" evidence="7">
    <location>
        <begin position="164"/>
        <end position="221"/>
    </location>
</feature>
<keyword evidence="9" id="KW-1185">Reference proteome</keyword>
<feature type="domain" description="MD-2-related lipid-recognition" evidence="6">
    <location>
        <begin position="21"/>
        <end position="139"/>
    </location>
</feature>
<dbReference type="PRINTS" id="PR00705">
    <property type="entry name" value="PAPAIN"/>
</dbReference>
<dbReference type="InterPro" id="IPR000169">
    <property type="entry name" value="Pept_cys_AS"/>
</dbReference>